<dbReference type="InterPro" id="IPR020549">
    <property type="entry name" value="YbeY_CS"/>
</dbReference>
<reference evidence="8 9" key="1">
    <citation type="submission" date="2019-11" db="EMBL/GenBank/DDBJ databases">
        <title>The genome sequence of Methylocystis heyeri.</title>
        <authorList>
            <person name="Oshkin I.Y."/>
            <person name="Miroshnikov K."/>
            <person name="Dedysh S.N."/>
        </authorList>
    </citation>
    <scope>NUCLEOTIDE SEQUENCE [LARGE SCALE GENOMIC DNA]</scope>
    <source>
        <strain evidence="8 9">H2</strain>
    </source>
</reference>
<comment type="subcellular location">
    <subcellularLocation>
        <location evidence="7">Cytoplasm</location>
    </subcellularLocation>
</comment>
<keyword evidence="7" id="KW-0698">rRNA processing</keyword>
<dbReference type="GO" id="GO:0006364">
    <property type="term" value="P:rRNA processing"/>
    <property type="evidence" value="ECO:0007669"/>
    <property type="project" value="UniProtKB-UniRule"/>
</dbReference>
<dbReference type="OrthoDB" id="9807740at2"/>
<keyword evidence="9" id="KW-1185">Reference proteome</keyword>
<keyword evidence="7" id="KW-0963">Cytoplasm</keyword>
<evidence type="ECO:0000256" key="1">
    <source>
        <dbReference type="ARBA" id="ARBA00010875"/>
    </source>
</evidence>
<keyword evidence="4 7" id="KW-0255">Endonuclease</keyword>
<dbReference type="PROSITE" id="PS01306">
    <property type="entry name" value="UPF0054"/>
    <property type="match status" value="1"/>
</dbReference>
<dbReference type="PANTHER" id="PTHR46986">
    <property type="entry name" value="ENDORIBONUCLEASE YBEY, CHLOROPLASTIC"/>
    <property type="match status" value="1"/>
</dbReference>
<dbReference type="GO" id="GO:0005737">
    <property type="term" value="C:cytoplasm"/>
    <property type="evidence" value="ECO:0007669"/>
    <property type="project" value="UniProtKB-SubCell"/>
</dbReference>
<evidence type="ECO:0000256" key="5">
    <source>
        <dbReference type="ARBA" id="ARBA00022801"/>
    </source>
</evidence>
<organism evidence="8 9">
    <name type="scientific">Methylocystis heyeri</name>
    <dbReference type="NCBI Taxonomy" id="391905"/>
    <lineage>
        <taxon>Bacteria</taxon>
        <taxon>Pseudomonadati</taxon>
        <taxon>Pseudomonadota</taxon>
        <taxon>Alphaproteobacteria</taxon>
        <taxon>Hyphomicrobiales</taxon>
        <taxon>Methylocystaceae</taxon>
        <taxon>Methylocystis</taxon>
    </lineage>
</organism>
<dbReference type="Pfam" id="PF02130">
    <property type="entry name" value="YbeY"/>
    <property type="match status" value="1"/>
</dbReference>
<comment type="function">
    <text evidence="7">Single strand-specific metallo-endoribonuclease involved in late-stage 70S ribosome quality control and in maturation of the 3' terminus of the 16S rRNA.</text>
</comment>
<keyword evidence="2 7" id="KW-0540">Nuclease</keyword>
<keyword evidence="3 7" id="KW-0479">Metal-binding</keyword>
<evidence type="ECO:0000256" key="7">
    <source>
        <dbReference type="HAMAP-Rule" id="MF_00009"/>
    </source>
</evidence>
<dbReference type="NCBIfam" id="TIGR00043">
    <property type="entry name" value="rRNA maturation RNase YbeY"/>
    <property type="match status" value="1"/>
</dbReference>
<keyword evidence="5 7" id="KW-0378">Hydrolase</keyword>
<comment type="similarity">
    <text evidence="1 7">Belongs to the endoribonuclease YbeY family.</text>
</comment>
<dbReference type="Gene3D" id="3.40.390.30">
    <property type="entry name" value="Metalloproteases ('zincins'), catalytic domain"/>
    <property type="match status" value="1"/>
</dbReference>
<feature type="binding site" evidence="7">
    <location>
        <position position="125"/>
    </location>
    <ligand>
        <name>Zn(2+)</name>
        <dbReference type="ChEBI" id="CHEBI:29105"/>
        <note>catalytic</note>
    </ligand>
</feature>
<evidence type="ECO:0000256" key="4">
    <source>
        <dbReference type="ARBA" id="ARBA00022759"/>
    </source>
</evidence>
<dbReference type="GO" id="GO:0004222">
    <property type="term" value="F:metalloendopeptidase activity"/>
    <property type="evidence" value="ECO:0007669"/>
    <property type="project" value="InterPro"/>
</dbReference>
<keyword evidence="6 7" id="KW-0862">Zinc</keyword>
<proteinExistence type="inferred from homology"/>
<dbReference type="EMBL" id="CP046052">
    <property type="protein sequence ID" value="QGM47974.1"/>
    <property type="molecule type" value="Genomic_DNA"/>
</dbReference>
<dbReference type="KEGG" id="mhey:H2LOC_006600"/>
<comment type="cofactor">
    <cofactor evidence="7">
        <name>Zn(2+)</name>
        <dbReference type="ChEBI" id="CHEBI:29105"/>
    </cofactor>
    <text evidence="7">Binds 1 zinc ion.</text>
</comment>
<name>A0A6B8KHY2_9HYPH</name>
<dbReference type="GO" id="GO:0004521">
    <property type="term" value="F:RNA endonuclease activity"/>
    <property type="evidence" value="ECO:0007669"/>
    <property type="project" value="UniProtKB-UniRule"/>
</dbReference>
<dbReference type="HAMAP" id="MF_00009">
    <property type="entry name" value="Endoribonucl_YbeY"/>
    <property type="match status" value="1"/>
</dbReference>
<sequence>MEVDILINAPAWEALPELERLASRVVHETHAQSGARLAEDCELCITFCDDEEIRALNAQWRGQDKPTNVLSFPTPGDLAKKPLLGDIVIAFETVAREAGEQDKTLADHTAHMIIHGFLHLIGYDHETPAEAEVMEALERRSAKALGMNDPFAGAELIESAGEAAEPSGSHVD</sequence>
<dbReference type="PANTHER" id="PTHR46986:SF1">
    <property type="entry name" value="ENDORIBONUCLEASE YBEY, CHLOROPLASTIC"/>
    <property type="match status" value="1"/>
</dbReference>
<accession>A0A6B8KHY2</accession>
<dbReference type="AlphaFoldDB" id="A0A6B8KHY2"/>
<evidence type="ECO:0000256" key="3">
    <source>
        <dbReference type="ARBA" id="ARBA00022723"/>
    </source>
</evidence>
<dbReference type="GO" id="GO:0008270">
    <property type="term" value="F:zinc ion binding"/>
    <property type="evidence" value="ECO:0007669"/>
    <property type="project" value="UniProtKB-UniRule"/>
</dbReference>
<evidence type="ECO:0000256" key="2">
    <source>
        <dbReference type="ARBA" id="ARBA00022722"/>
    </source>
</evidence>
<dbReference type="InterPro" id="IPR023091">
    <property type="entry name" value="MetalPrtase_cat_dom_sf_prd"/>
</dbReference>
<evidence type="ECO:0000256" key="6">
    <source>
        <dbReference type="ARBA" id="ARBA00022833"/>
    </source>
</evidence>
<evidence type="ECO:0000313" key="9">
    <source>
        <dbReference type="Proteomes" id="UP000309061"/>
    </source>
</evidence>
<feature type="binding site" evidence="7">
    <location>
        <position position="119"/>
    </location>
    <ligand>
        <name>Zn(2+)</name>
        <dbReference type="ChEBI" id="CHEBI:29105"/>
        <note>catalytic</note>
    </ligand>
</feature>
<dbReference type="EC" id="3.1.-.-" evidence="7"/>
<keyword evidence="7" id="KW-0690">Ribosome biogenesis</keyword>
<dbReference type="InterPro" id="IPR002036">
    <property type="entry name" value="YbeY"/>
</dbReference>
<feature type="binding site" evidence="7">
    <location>
        <position position="115"/>
    </location>
    <ligand>
        <name>Zn(2+)</name>
        <dbReference type="ChEBI" id="CHEBI:29105"/>
        <note>catalytic</note>
    </ligand>
</feature>
<gene>
    <name evidence="7 8" type="primary">ybeY</name>
    <name evidence="8" type="ORF">H2LOC_006600</name>
</gene>
<dbReference type="Proteomes" id="UP000309061">
    <property type="component" value="Chromosome"/>
</dbReference>
<dbReference type="SUPFAM" id="SSF55486">
    <property type="entry name" value="Metalloproteases ('zincins'), catalytic domain"/>
    <property type="match status" value="1"/>
</dbReference>
<evidence type="ECO:0000313" key="8">
    <source>
        <dbReference type="EMBL" id="QGM47974.1"/>
    </source>
</evidence>
<protein>
    <recommendedName>
        <fullName evidence="7">Endoribonuclease YbeY</fullName>
        <ecNumber evidence="7">3.1.-.-</ecNumber>
    </recommendedName>
</protein>